<evidence type="ECO:0000313" key="1">
    <source>
        <dbReference type="EMBL" id="SCJ34200.1"/>
    </source>
</evidence>
<proteinExistence type="predicted"/>
<dbReference type="AlphaFoldDB" id="A0A1C6FMY5"/>
<protein>
    <submittedName>
        <fullName evidence="1">Uncharacterized protein</fullName>
    </submittedName>
</protein>
<name>A0A1C6FMY5_9FIRM</name>
<reference evidence="1" key="1">
    <citation type="submission" date="2015-09" db="EMBL/GenBank/DDBJ databases">
        <authorList>
            <consortium name="Pathogen Informatics"/>
        </authorList>
    </citation>
    <scope>NUCLEOTIDE SEQUENCE</scope>
    <source>
        <strain evidence="1">2789STDY5834896</strain>
    </source>
</reference>
<sequence length="145" mass="16012">MRKQLALSRTVMLGMREYRTLLYGEAPVQNGFIVGLAYNNLQPDLGDIDWVRVNLYEREFLAKYGDVGTQRVKTTINIRADVSAGLETLRAALVEENIFGTARIYLPFVIKLLILGALLQAKGALPLKADGRHPGAAQPSGRAKE</sequence>
<dbReference type="EMBL" id="FMHG01000001">
    <property type="protein sequence ID" value="SCJ34200.1"/>
    <property type="molecule type" value="Genomic_DNA"/>
</dbReference>
<organism evidence="1">
    <name type="scientific">uncultured Anaerotruncus sp</name>
    <dbReference type="NCBI Taxonomy" id="905011"/>
    <lineage>
        <taxon>Bacteria</taxon>
        <taxon>Bacillati</taxon>
        <taxon>Bacillota</taxon>
        <taxon>Clostridia</taxon>
        <taxon>Eubacteriales</taxon>
        <taxon>Oscillospiraceae</taxon>
        <taxon>Anaerotruncus</taxon>
        <taxon>environmental samples</taxon>
    </lineage>
</organism>
<gene>
    <name evidence="1" type="ORF">SAMEA3545359_00035</name>
</gene>
<accession>A0A1C6FMY5</accession>